<reference evidence="1 2" key="1">
    <citation type="submission" date="2020-08" db="EMBL/GenBank/DDBJ databases">
        <title>Genomic Encyclopedia of Type Strains, Phase III (KMG-III): the genomes of soil and plant-associated and newly described type strains.</title>
        <authorList>
            <person name="Whitman W."/>
        </authorList>
    </citation>
    <scope>NUCLEOTIDE SEQUENCE [LARGE SCALE GENOMIC DNA]</scope>
    <source>
        <strain evidence="1 2">CECT 8571</strain>
    </source>
</reference>
<keyword evidence="2" id="KW-1185">Reference proteome</keyword>
<dbReference type="AlphaFoldDB" id="A0A839UU04"/>
<name>A0A839UU04_9GAMM</name>
<dbReference type="EMBL" id="JACHXZ010000004">
    <property type="protein sequence ID" value="MBB3169909.1"/>
    <property type="molecule type" value="Genomic_DNA"/>
</dbReference>
<dbReference type="NCBIfam" id="TIGR02444">
    <property type="entry name" value="TIGR02444 family protein"/>
    <property type="match status" value="1"/>
</dbReference>
<proteinExistence type="predicted"/>
<organism evidence="1 2">
    <name type="scientific">Simiduia aestuariiviva</name>
    <dbReference type="NCBI Taxonomy" id="1510459"/>
    <lineage>
        <taxon>Bacteria</taxon>
        <taxon>Pseudomonadati</taxon>
        <taxon>Pseudomonadota</taxon>
        <taxon>Gammaproteobacteria</taxon>
        <taxon>Cellvibrionales</taxon>
        <taxon>Cellvibrionaceae</taxon>
        <taxon>Simiduia</taxon>
    </lineage>
</organism>
<protein>
    <submittedName>
        <fullName evidence="1">Uncharacterized protein (TIGR02444 family)</fullName>
    </submittedName>
</protein>
<dbReference type="RefSeq" id="WP_183911391.1">
    <property type="nucleotide sequence ID" value="NZ_JACHXZ010000004.1"/>
</dbReference>
<dbReference type="InterPro" id="IPR012659">
    <property type="entry name" value="CHP02444"/>
</dbReference>
<dbReference type="Proteomes" id="UP000559987">
    <property type="component" value="Unassembled WGS sequence"/>
</dbReference>
<dbReference type="Pfam" id="PF09523">
    <property type="entry name" value="DUF2390"/>
    <property type="match status" value="1"/>
</dbReference>
<gene>
    <name evidence="1" type="ORF">FHS30_003122</name>
</gene>
<comment type="caution">
    <text evidence="1">The sequence shown here is derived from an EMBL/GenBank/DDBJ whole genome shotgun (WGS) entry which is preliminary data.</text>
</comment>
<evidence type="ECO:0000313" key="1">
    <source>
        <dbReference type="EMBL" id="MBB3169909.1"/>
    </source>
</evidence>
<evidence type="ECO:0000313" key="2">
    <source>
        <dbReference type="Proteomes" id="UP000559987"/>
    </source>
</evidence>
<accession>A0A839UU04</accession>
<sequence>MQALKDFALWIYGRKDVETECLGWQDRAGVSVPLLLCCAWLDWRGTGCDGAQLHALGQPVVEWERAVVWPIRQLRRQLKPQARTDDVVQALRERIKQTELSAELAVLDKLAALPWSPTSELALNSLASHYQLHDCDPFPALRRAMAERPPGRLTGPHN</sequence>